<keyword evidence="4" id="KW-0690">Ribosome biogenesis</keyword>
<evidence type="ECO:0000256" key="3">
    <source>
        <dbReference type="ARBA" id="ARBA00015716"/>
    </source>
</evidence>
<dbReference type="InterPro" id="IPR003772">
    <property type="entry name" value="YceD"/>
</dbReference>
<dbReference type="GO" id="GO:0005829">
    <property type="term" value="C:cytosol"/>
    <property type="evidence" value="ECO:0007669"/>
    <property type="project" value="TreeGrafter"/>
</dbReference>
<dbReference type="AlphaFoldDB" id="A0A6S7CDF8"/>
<dbReference type="Proteomes" id="UP000494115">
    <property type="component" value="Unassembled WGS sequence"/>
</dbReference>
<organism evidence="7 8">
    <name type="scientific">Pararobbsia alpina</name>
    <dbReference type="NCBI Taxonomy" id="621374"/>
    <lineage>
        <taxon>Bacteria</taxon>
        <taxon>Pseudomonadati</taxon>
        <taxon>Pseudomonadota</taxon>
        <taxon>Betaproteobacteria</taxon>
        <taxon>Burkholderiales</taxon>
        <taxon>Burkholderiaceae</taxon>
        <taxon>Pararobbsia</taxon>
    </lineage>
</organism>
<evidence type="ECO:0000313" key="7">
    <source>
        <dbReference type="EMBL" id="CAB3786996.1"/>
    </source>
</evidence>
<comment type="function">
    <text evidence="1">Plays a role in synthesis, processing and/or stability of 23S rRNA.</text>
</comment>
<reference evidence="7 8" key="1">
    <citation type="submission" date="2020-04" db="EMBL/GenBank/DDBJ databases">
        <authorList>
            <person name="De Canck E."/>
        </authorList>
    </citation>
    <scope>NUCLEOTIDE SEQUENCE [LARGE SCALE GENOMIC DNA]</scope>
    <source>
        <strain evidence="7 8">LMG 28138</strain>
    </source>
</reference>
<protein>
    <recommendedName>
        <fullName evidence="3">Large ribosomal RNA subunit accumulation protein YceD</fullName>
    </recommendedName>
    <alternativeName>
        <fullName evidence="5">23S rRNA accumulation protein YceD</fullName>
    </alternativeName>
</protein>
<dbReference type="Pfam" id="PF02620">
    <property type="entry name" value="YceD"/>
    <property type="match status" value="1"/>
</dbReference>
<keyword evidence="8" id="KW-1185">Reference proteome</keyword>
<dbReference type="RefSeq" id="WP_175104911.1">
    <property type="nucleotide sequence ID" value="NZ_CADIKM010000008.1"/>
</dbReference>
<dbReference type="PANTHER" id="PTHR38099:SF1">
    <property type="entry name" value="LARGE RIBOSOMAL RNA SUBUNIT ACCUMULATION PROTEIN YCED"/>
    <property type="match status" value="1"/>
</dbReference>
<feature type="region of interest" description="Disordered" evidence="6">
    <location>
        <begin position="69"/>
        <end position="92"/>
    </location>
</feature>
<evidence type="ECO:0000313" key="8">
    <source>
        <dbReference type="Proteomes" id="UP000494115"/>
    </source>
</evidence>
<dbReference type="PANTHER" id="PTHR38099">
    <property type="entry name" value="LARGE RIBOSOMAL RNA SUBUNIT ACCUMULATION PROTEIN YCED"/>
    <property type="match status" value="1"/>
</dbReference>
<feature type="region of interest" description="Disordered" evidence="6">
    <location>
        <begin position="202"/>
        <end position="235"/>
    </location>
</feature>
<evidence type="ECO:0000256" key="2">
    <source>
        <dbReference type="ARBA" id="ARBA00010740"/>
    </source>
</evidence>
<accession>A0A6S7CDF8</accession>
<feature type="compositionally biased region" description="Basic and acidic residues" evidence="6">
    <location>
        <begin position="225"/>
        <end position="235"/>
    </location>
</feature>
<comment type="similarity">
    <text evidence="2">Belongs to the DUF177 domain family.</text>
</comment>
<name>A0A6S7CDF8_9BURK</name>
<evidence type="ECO:0000256" key="5">
    <source>
        <dbReference type="ARBA" id="ARBA00031841"/>
    </source>
</evidence>
<sequence length="235" mass="25376">MSKSSVVGPDWRAFDLFEFARASRSAAGTVAVGALPRMVNEVGEVGSEARGNLRTNDVGAGKIVGDAAEASQHDGLNDESNESVSWAARGESREKTGSATELYLHLTIEAAPWVECQRCLKPYRQPLDIVATYLIVASEEEADAVPLDDDEVDPIVGSRQFDLYDLIEEELLLSLPLVPKHAVCPSVHEALVTGEAGDIVIERPDEDEPARRDASDNPFAALQALKRDVPPKNDA</sequence>
<evidence type="ECO:0000256" key="4">
    <source>
        <dbReference type="ARBA" id="ARBA00022517"/>
    </source>
</evidence>
<evidence type="ECO:0000256" key="1">
    <source>
        <dbReference type="ARBA" id="ARBA00002868"/>
    </source>
</evidence>
<dbReference type="GO" id="GO:0042254">
    <property type="term" value="P:ribosome biogenesis"/>
    <property type="evidence" value="ECO:0007669"/>
    <property type="project" value="UniProtKB-KW"/>
</dbReference>
<evidence type="ECO:0000256" key="6">
    <source>
        <dbReference type="SAM" id="MobiDB-lite"/>
    </source>
</evidence>
<dbReference type="EMBL" id="CADIKM010000008">
    <property type="protein sequence ID" value="CAB3786996.1"/>
    <property type="molecule type" value="Genomic_DNA"/>
</dbReference>
<dbReference type="InterPro" id="IPR039255">
    <property type="entry name" value="YceD_bac"/>
</dbReference>
<gene>
    <name evidence="7" type="ORF">LMG28138_02338</name>
</gene>
<proteinExistence type="inferred from homology"/>